<reference evidence="9" key="1">
    <citation type="submission" date="2015-03" db="EMBL/GenBank/DDBJ databases">
        <authorList>
            <consortium name="Pathogen Informatics"/>
        </authorList>
    </citation>
    <scope>NUCLEOTIDE SEQUENCE [LARGE SCALE GENOMIC DNA]</scope>
    <source>
        <strain evidence="9">NCTC11134</strain>
    </source>
</reference>
<feature type="transmembrane region" description="Helical" evidence="7">
    <location>
        <begin position="176"/>
        <end position="198"/>
    </location>
</feature>
<organism evidence="8 9">
    <name type="scientific">Nocardia farcinica</name>
    <dbReference type="NCBI Taxonomy" id="37329"/>
    <lineage>
        <taxon>Bacteria</taxon>
        <taxon>Bacillati</taxon>
        <taxon>Actinomycetota</taxon>
        <taxon>Actinomycetes</taxon>
        <taxon>Mycobacteriales</taxon>
        <taxon>Nocardiaceae</taxon>
        <taxon>Nocardia</taxon>
    </lineage>
</organism>
<dbReference type="PANTHER" id="PTHR33452">
    <property type="entry name" value="OXIDOREDUCTASE CATD-RELATED"/>
    <property type="match status" value="1"/>
</dbReference>
<evidence type="ECO:0000256" key="5">
    <source>
        <dbReference type="ARBA" id="ARBA00022989"/>
    </source>
</evidence>
<evidence type="ECO:0000256" key="1">
    <source>
        <dbReference type="ARBA" id="ARBA00004651"/>
    </source>
</evidence>
<comment type="similarity">
    <text evidence="2">Belongs to the DoxX family.</text>
</comment>
<dbReference type="Proteomes" id="UP000057820">
    <property type="component" value="Chromosome 1"/>
</dbReference>
<keyword evidence="6 7" id="KW-0472">Membrane</keyword>
<dbReference type="PANTHER" id="PTHR33452:SF1">
    <property type="entry name" value="INNER MEMBRANE PROTEIN YPHA-RELATED"/>
    <property type="match status" value="1"/>
</dbReference>
<protein>
    <submittedName>
        <fullName evidence="8">DoxX</fullName>
    </submittedName>
</protein>
<feature type="transmembrane region" description="Helical" evidence="7">
    <location>
        <begin position="100"/>
        <end position="124"/>
    </location>
</feature>
<dbReference type="AlphaFoldDB" id="A0A0H5NUG8"/>
<evidence type="ECO:0000256" key="6">
    <source>
        <dbReference type="ARBA" id="ARBA00023136"/>
    </source>
</evidence>
<evidence type="ECO:0000256" key="2">
    <source>
        <dbReference type="ARBA" id="ARBA00006679"/>
    </source>
</evidence>
<evidence type="ECO:0000256" key="7">
    <source>
        <dbReference type="SAM" id="Phobius"/>
    </source>
</evidence>
<accession>A0A0H5NUG8</accession>
<dbReference type="GO" id="GO:0005886">
    <property type="term" value="C:plasma membrane"/>
    <property type="evidence" value="ECO:0007669"/>
    <property type="project" value="UniProtKB-SubCell"/>
</dbReference>
<evidence type="ECO:0000313" key="9">
    <source>
        <dbReference type="Proteomes" id="UP000057820"/>
    </source>
</evidence>
<dbReference type="EMBL" id="LN868938">
    <property type="protein sequence ID" value="CRY78634.1"/>
    <property type="molecule type" value="Genomic_DNA"/>
</dbReference>
<dbReference type="InterPro" id="IPR051907">
    <property type="entry name" value="DoxX-like_oxidoreductase"/>
</dbReference>
<comment type="subcellular location">
    <subcellularLocation>
        <location evidence="1">Cell membrane</location>
        <topology evidence="1">Multi-pass membrane protein</topology>
    </subcellularLocation>
</comment>
<keyword evidence="3" id="KW-1003">Cell membrane</keyword>
<feature type="transmembrane region" description="Helical" evidence="7">
    <location>
        <begin position="144"/>
        <end position="164"/>
    </location>
</feature>
<dbReference type="InterPro" id="IPR032808">
    <property type="entry name" value="DoxX"/>
</dbReference>
<dbReference type="Pfam" id="PF07681">
    <property type="entry name" value="DoxX"/>
    <property type="match status" value="1"/>
</dbReference>
<keyword evidence="5 7" id="KW-1133">Transmembrane helix</keyword>
<keyword evidence="4 7" id="KW-0812">Transmembrane</keyword>
<sequence>MPSLTTESERPQGLIMTTTHTAPVRDRDTITTTAFDNAAAADIGLLIVRVVFGGLLAAHGAQKLFGWFSGPGLDANNAMFEAMGYNPGALFGTLAGLTELVGGLLLAFGLFTPLAAAIALGTMINAINATWGPGLFGQGGWEMGLLFGAVAAGLGFTGAGRYALDAGRPWERNGLVWGVGVLGLAVVSAVLTLILKWAL</sequence>
<evidence type="ECO:0000256" key="4">
    <source>
        <dbReference type="ARBA" id="ARBA00022692"/>
    </source>
</evidence>
<name>A0A0H5NUG8_NOCFR</name>
<evidence type="ECO:0000313" key="8">
    <source>
        <dbReference type="EMBL" id="CRY78634.1"/>
    </source>
</evidence>
<evidence type="ECO:0000256" key="3">
    <source>
        <dbReference type="ARBA" id="ARBA00022475"/>
    </source>
</evidence>
<gene>
    <name evidence="8" type="ORF">ERS450000_03029</name>
</gene>
<proteinExistence type="inferred from homology"/>
<dbReference type="KEGG" id="nfr:ERS450000_03029"/>